<reference evidence="2 3" key="1">
    <citation type="submission" date="2017-09" db="EMBL/GenBank/DDBJ databases">
        <title>Mesorhizobum sanjuanii sp. nov. isolated from nodules of Lotus tenuis in saline-alkaline lowlands of Flooding Pampa.</title>
        <authorList>
            <person name="Sannazzaro A.I."/>
            <person name="Torres Tejerizo G.A."/>
            <person name="Fontana F."/>
            <person name="Cumpa Velazquez L.M."/>
            <person name="Hansen L."/>
            <person name="Pistorio M."/>
            <person name="Estrella M.J."/>
        </authorList>
    </citation>
    <scope>NUCLEOTIDE SEQUENCE [LARGE SCALE GENOMIC DNA]</scope>
    <source>
        <strain evidence="2 3">BSA136</strain>
    </source>
</reference>
<dbReference type="EMBL" id="NWQG01000022">
    <property type="protein sequence ID" value="PDQ22201.1"/>
    <property type="molecule type" value="Genomic_DNA"/>
</dbReference>
<name>A0A2A6FKN5_9HYPH</name>
<gene>
    <name evidence="2" type="ORF">CN311_04640</name>
</gene>
<dbReference type="RefSeq" id="WP_097572216.1">
    <property type="nucleotide sequence ID" value="NZ_NWQG01000022.1"/>
</dbReference>
<accession>A0A2A6FKN5</accession>
<feature type="signal peptide" evidence="1">
    <location>
        <begin position="1"/>
        <end position="27"/>
    </location>
</feature>
<evidence type="ECO:0008006" key="4">
    <source>
        <dbReference type="Google" id="ProtNLM"/>
    </source>
</evidence>
<feature type="chain" id="PRO_5018202377" description="DUF992 domain-containing protein" evidence="1">
    <location>
        <begin position="28"/>
        <end position="160"/>
    </location>
</feature>
<keyword evidence="1" id="KW-0732">Signal</keyword>
<dbReference type="AlphaFoldDB" id="A0A2A6FKN5"/>
<sequence length="160" mass="16637">MLFHSVFRIFALAGASFLFIATMPAWAVNAQVGILKCDTSTGIGEIIERKQTMTCVFTRTDGTTENYTGSIHEFGIELGEVKEGHLIWAVVSGSTAKDNGLLTGKYDGVDAEAAVGLGVGADALLGGTEKAFALQPLAVEGETGINIAAGVEQVELTAAN</sequence>
<evidence type="ECO:0000313" key="3">
    <source>
        <dbReference type="Proteomes" id="UP000219182"/>
    </source>
</evidence>
<proteinExistence type="predicted"/>
<organism evidence="2 3">
    <name type="scientific">Mesorhizobium sanjuanii</name>
    <dbReference type="NCBI Taxonomy" id="2037900"/>
    <lineage>
        <taxon>Bacteria</taxon>
        <taxon>Pseudomonadati</taxon>
        <taxon>Pseudomonadota</taxon>
        <taxon>Alphaproteobacteria</taxon>
        <taxon>Hyphomicrobiales</taxon>
        <taxon>Phyllobacteriaceae</taxon>
        <taxon>Mesorhizobium</taxon>
    </lineage>
</organism>
<evidence type="ECO:0000313" key="2">
    <source>
        <dbReference type="EMBL" id="PDQ22201.1"/>
    </source>
</evidence>
<protein>
    <recommendedName>
        <fullName evidence="4">DUF992 domain-containing protein</fullName>
    </recommendedName>
</protein>
<dbReference type="Proteomes" id="UP000219182">
    <property type="component" value="Unassembled WGS sequence"/>
</dbReference>
<dbReference type="Pfam" id="PF06186">
    <property type="entry name" value="DUF992"/>
    <property type="match status" value="1"/>
</dbReference>
<comment type="caution">
    <text evidence="2">The sequence shown here is derived from an EMBL/GenBank/DDBJ whole genome shotgun (WGS) entry which is preliminary data.</text>
</comment>
<keyword evidence="3" id="KW-1185">Reference proteome</keyword>
<dbReference type="InterPro" id="IPR009333">
    <property type="entry name" value="DUF992"/>
</dbReference>
<evidence type="ECO:0000256" key="1">
    <source>
        <dbReference type="SAM" id="SignalP"/>
    </source>
</evidence>